<feature type="region of interest" description="Disordered" evidence="2">
    <location>
        <begin position="28"/>
        <end position="101"/>
    </location>
</feature>
<evidence type="ECO:0000313" key="4">
    <source>
        <dbReference type="Proteomes" id="UP001369086"/>
    </source>
</evidence>
<evidence type="ECO:0000256" key="2">
    <source>
        <dbReference type="SAM" id="MobiDB-lite"/>
    </source>
</evidence>
<sequence length="101" mass="10683">LVTCYISSKTSRHNGVNKDFLAAFSHNFNTPNSLGKHRAAVRTPQSTGKGSVSHTKSGAKGKSPSTTPRSTSSGPATSSPTTKPICAKKFSFSHPKMLLNH</sequence>
<gene>
    <name evidence="3" type="ORF">HHUSO_G3780</name>
</gene>
<comment type="caution">
    <text evidence="3">The sequence shown here is derived from an EMBL/GenBank/DDBJ whole genome shotgun (WGS) entry which is preliminary data.</text>
</comment>
<dbReference type="EMBL" id="JAHFZB010000003">
    <property type="protein sequence ID" value="KAK6491653.1"/>
    <property type="molecule type" value="Genomic_DNA"/>
</dbReference>
<proteinExistence type="inferred from homology"/>
<reference evidence="3 4" key="1">
    <citation type="submission" date="2021-05" db="EMBL/GenBank/DDBJ databases">
        <authorList>
            <person name="Zahm M."/>
            <person name="Klopp C."/>
            <person name="Cabau C."/>
            <person name="Kuhl H."/>
            <person name="Suciu R."/>
            <person name="Ciorpac M."/>
            <person name="Holostenco D."/>
            <person name="Gessner J."/>
            <person name="Wuertz S."/>
            <person name="Hohne C."/>
            <person name="Stock M."/>
            <person name="Gislard M."/>
            <person name="Lluch J."/>
            <person name="Milhes M."/>
            <person name="Lampietro C."/>
            <person name="Lopez Roques C."/>
            <person name="Donnadieu C."/>
            <person name="Du K."/>
            <person name="Schartl M."/>
            <person name="Guiguen Y."/>
        </authorList>
    </citation>
    <scope>NUCLEOTIDE SEQUENCE [LARGE SCALE GENOMIC DNA]</scope>
    <source>
        <strain evidence="3">Hh-F2</strain>
        <tissue evidence="3">Blood</tissue>
    </source>
</reference>
<name>A0ABR1A3I7_HUSHU</name>
<feature type="compositionally biased region" description="Low complexity" evidence="2">
    <location>
        <begin position="63"/>
        <end position="84"/>
    </location>
</feature>
<dbReference type="Proteomes" id="UP001369086">
    <property type="component" value="Unassembled WGS sequence"/>
</dbReference>
<comment type="similarity">
    <text evidence="1">Belongs to the UPF0711 family.</text>
</comment>
<evidence type="ECO:0000256" key="1">
    <source>
        <dbReference type="ARBA" id="ARBA00006160"/>
    </source>
</evidence>
<dbReference type="PANTHER" id="PTHR31402">
    <property type="entry name" value="UPF0711 PROTEIN C18ORF21"/>
    <property type="match status" value="1"/>
</dbReference>
<evidence type="ECO:0000313" key="3">
    <source>
        <dbReference type="EMBL" id="KAK6491653.1"/>
    </source>
</evidence>
<feature type="non-terminal residue" evidence="3">
    <location>
        <position position="1"/>
    </location>
</feature>
<organism evidence="3 4">
    <name type="scientific">Huso huso</name>
    <name type="common">Beluga</name>
    <name type="synonym">Acipenser huso</name>
    <dbReference type="NCBI Taxonomy" id="61971"/>
    <lineage>
        <taxon>Eukaryota</taxon>
        <taxon>Metazoa</taxon>
        <taxon>Chordata</taxon>
        <taxon>Craniata</taxon>
        <taxon>Vertebrata</taxon>
        <taxon>Euteleostomi</taxon>
        <taxon>Actinopterygii</taxon>
        <taxon>Chondrostei</taxon>
        <taxon>Acipenseriformes</taxon>
        <taxon>Acipenseridae</taxon>
        <taxon>Huso</taxon>
    </lineage>
</organism>
<feature type="compositionally biased region" description="Polar residues" evidence="2">
    <location>
        <begin position="43"/>
        <end position="56"/>
    </location>
</feature>
<dbReference type="PANTHER" id="PTHR31402:SF2">
    <property type="entry name" value="UPF0711 PROTEIN C18ORF21"/>
    <property type="match status" value="1"/>
</dbReference>
<dbReference type="Pfam" id="PF15719">
    <property type="entry name" value="Rmp24-like"/>
    <property type="match status" value="1"/>
</dbReference>
<protein>
    <submittedName>
        <fullName evidence="3">UPF0711 protein C18orf21-like protein</fullName>
    </submittedName>
</protein>
<accession>A0ABR1A3I7</accession>
<keyword evidence="4" id="KW-1185">Reference proteome</keyword>
<dbReference type="InterPro" id="IPR029779">
    <property type="entry name" value="Rmp24-like"/>
</dbReference>